<reference evidence="1 2" key="1">
    <citation type="journal article" date="2016" name="Nat. Commun.">
        <title>Ectomycorrhizal ecology is imprinted in the genome of the dominant symbiotic fungus Cenococcum geophilum.</title>
        <authorList>
            <consortium name="DOE Joint Genome Institute"/>
            <person name="Peter M."/>
            <person name="Kohler A."/>
            <person name="Ohm R.A."/>
            <person name="Kuo A."/>
            <person name="Krutzmann J."/>
            <person name="Morin E."/>
            <person name="Arend M."/>
            <person name="Barry K.W."/>
            <person name="Binder M."/>
            <person name="Choi C."/>
            <person name="Clum A."/>
            <person name="Copeland A."/>
            <person name="Grisel N."/>
            <person name="Haridas S."/>
            <person name="Kipfer T."/>
            <person name="LaButti K."/>
            <person name="Lindquist E."/>
            <person name="Lipzen A."/>
            <person name="Maire R."/>
            <person name="Meier B."/>
            <person name="Mihaltcheva S."/>
            <person name="Molinier V."/>
            <person name="Murat C."/>
            <person name="Poggeler S."/>
            <person name="Quandt C.A."/>
            <person name="Sperisen C."/>
            <person name="Tritt A."/>
            <person name="Tisserant E."/>
            <person name="Crous P.W."/>
            <person name="Henrissat B."/>
            <person name="Nehls U."/>
            <person name="Egli S."/>
            <person name="Spatafora J.W."/>
            <person name="Grigoriev I.V."/>
            <person name="Martin F.M."/>
        </authorList>
    </citation>
    <scope>NUCLEOTIDE SEQUENCE [LARGE SCALE GENOMIC DNA]</scope>
    <source>
        <strain evidence="1 2">CBS 459.81</strain>
    </source>
</reference>
<dbReference type="PANTHER" id="PTHR32387">
    <property type="entry name" value="WU:FJ29H11"/>
    <property type="match status" value="1"/>
</dbReference>
<dbReference type="AlphaFoldDB" id="A0A8E2E8S4"/>
<dbReference type="Proteomes" id="UP000250266">
    <property type="component" value="Unassembled WGS sequence"/>
</dbReference>
<accession>A0A8E2E8S4</accession>
<evidence type="ECO:0000313" key="1">
    <source>
        <dbReference type="EMBL" id="OCK79506.1"/>
    </source>
</evidence>
<sequence>MAAWKVHIPSGDFSFCFYHRRGDSGMGMVMPIWQDPEEELPNPLTRITLFLHEGQDTAELEHERQIILQQFQKLQDTLLLFLRKIRHIEVFYFDEQDGQKSTTIFSMDCTRYANRKVLERTSTTGLTNLARNEHRNLSPAEETSWAYANSEIVLAFPLTDKSVPIIAPQEVFAFLPVRRMGFNSIIQADFVTEANRQDIVTTSSRNAGLIEGRSDVFIKAVLQRTAIHGKDSGEVSWPVLRYRLHTQQVLRSRQRGVLRPIKELRYRLPSTNDQHGNPLFADLCPELYLSDSYTFQDIALFKKFGLSSLYMNEIVATVKQDLSPVGLSLFGRPMSRMKASETDDDWHSRDASIFSLPFKNKWDRLIQLIKELELIPLHDGLLVPAVIRDIYYPSVGGTPVPRDLGLRLLH</sequence>
<gene>
    <name evidence="1" type="ORF">K432DRAFT_405511</name>
</gene>
<organism evidence="1 2">
    <name type="scientific">Lepidopterella palustris CBS 459.81</name>
    <dbReference type="NCBI Taxonomy" id="1314670"/>
    <lineage>
        <taxon>Eukaryota</taxon>
        <taxon>Fungi</taxon>
        <taxon>Dikarya</taxon>
        <taxon>Ascomycota</taxon>
        <taxon>Pezizomycotina</taxon>
        <taxon>Dothideomycetes</taxon>
        <taxon>Pleosporomycetidae</taxon>
        <taxon>Mytilinidiales</taxon>
        <taxon>Argynnaceae</taxon>
        <taxon>Lepidopterella</taxon>
    </lineage>
</organism>
<name>A0A8E2E8S4_9PEZI</name>
<dbReference type="PANTHER" id="PTHR32387:SF0">
    <property type="entry name" value="PROTEIN NO VEIN"/>
    <property type="match status" value="1"/>
</dbReference>
<dbReference type="OrthoDB" id="1262810at2759"/>
<evidence type="ECO:0000313" key="2">
    <source>
        <dbReference type="Proteomes" id="UP000250266"/>
    </source>
</evidence>
<dbReference type="InterPro" id="IPR052957">
    <property type="entry name" value="Auxin_embryo_med"/>
</dbReference>
<dbReference type="EMBL" id="KV745001">
    <property type="protein sequence ID" value="OCK79506.1"/>
    <property type="molecule type" value="Genomic_DNA"/>
</dbReference>
<proteinExistence type="predicted"/>
<keyword evidence="2" id="KW-1185">Reference proteome</keyword>
<protein>
    <submittedName>
        <fullName evidence="1">Uncharacterized protein</fullName>
    </submittedName>
</protein>